<keyword evidence="2" id="KW-0808">Transferase</keyword>
<dbReference type="Gene3D" id="3.30.1360.170">
    <property type="match status" value="2"/>
</dbReference>
<evidence type="ECO:0000256" key="1">
    <source>
        <dbReference type="NCBIfam" id="TIGR02170"/>
    </source>
</evidence>
<accession>A0A7V4E2D6</accession>
<dbReference type="GO" id="GO:0050797">
    <property type="term" value="F:thymidylate synthase (FAD) activity"/>
    <property type="evidence" value="ECO:0007669"/>
    <property type="project" value="UniProtKB-UniRule"/>
</dbReference>
<evidence type="ECO:0000313" key="2">
    <source>
        <dbReference type="EMBL" id="HGK63226.1"/>
    </source>
</evidence>
<name>A0A7V4E2D6_UNCW3</name>
<dbReference type="SUPFAM" id="SSF69796">
    <property type="entry name" value="Thymidylate synthase-complementing protein Thy1"/>
    <property type="match status" value="2"/>
</dbReference>
<dbReference type="PANTHER" id="PTHR34934">
    <property type="entry name" value="FLAVIN-DEPENDENT THYMIDYLATE SYNTHASE"/>
    <property type="match status" value="1"/>
</dbReference>
<reference evidence="2" key="1">
    <citation type="journal article" date="2020" name="mSystems">
        <title>Genome- and Community-Level Interaction Insights into Carbon Utilization and Element Cycling Functions of Hydrothermarchaeota in Hydrothermal Sediment.</title>
        <authorList>
            <person name="Zhou Z."/>
            <person name="Liu Y."/>
            <person name="Xu W."/>
            <person name="Pan J."/>
            <person name="Luo Z.H."/>
            <person name="Li M."/>
        </authorList>
    </citation>
    <scope>NUCLEOTIDE SEQUENCE [LARGE SCALE GENOMIC DNA]</scope>
    <source>
        <strain evidence="2">SpSt-697</strain>
    </source>
</reference>
<gene>
    <name evidence="2" type="primary">thyX</name>
    <name evidence="2" type="ORF">ENU74_01315</name>
</gene>
<organism evidence="2">
    <name type="scientific">candidate division WOR-3 bacterium</name>
    <dbReference type="NCBI Taxonomy" id="2052148"/>
    <lineage>
        <taxon>Bacteria</taxon>
        <taxon>Bacteria division WOR-3</taxon>
    </lineage>
</organism>
<dbReference type="GO" id="GO:0070402">
    <property type="term" value="F:NADPH binding"/>
    <property type="evidence" value="ECO:0007669"/>
    <property type="project" value="TreeGrafter"/>
</dbReference>
<sequence length="462" mass="54998">MKVILAGYNVDIKILKKISEKYKKFLTPETFSCAYARISRYDLSVDKLREKALKEIKEARETNKRIIFEMGHSSVAEHAVFNIDIIEISRLAVEEVEHFRLASYTEKSQRYVKLKEGFFIPPEIKNSKIEERYKKIVKKLFFTYENFIKKGIPKEDARYLLPLATYTQLGMTVNARTLEYMLRKFAASYLLEIKELGRKIFNKVKRVAPSLLRYYLPTDYEIKTKEELKNLLQKFSYFISEKEEKENVKLIAHYNNDLIPKAILYPYFSNPFPKNWQLKEEEKLTIIKKSLEYLEFYDAVLREFELGFLVFEVILSAAAFAQLKRHRLITLITQPYNLDLKFTIPPTIIEKNLEKEFKEAVAEVEEFYVLLRDKLDPYNAQYILTNAHRRRVLVGVNPRELYHFSRLREDKDAQWEIKIIAQKMSQLAKEKMPEIFLLLGGKDKYPEIYFSVYQKYPKFFPK</sequence>
<dbReference type="PROSITE" id="PS51331">
    <property type="entry name" value="THYX"/>
    <property type="match status" value="2"/>
</dbReference>
<dbReference type="NCBIfam" id="TIGR02170">
    <property type="entry name" value="thyX"/>
    <property type="match status" value="1"/>
</dbReference>
<dbReference type="GO" id="GO:0050660">
    <property type="term" value="F:flavin adenine dinucleotide binding"/>
    <property type="evidence" value="ECO:0007669"/>
    <property type="project" value="UniProtKB-UniRule"/>
</dbReference>
<dbReference type="EMBL" id="DTDR01000041">
    <property type="protein sequence ID" value="HGK63226.1"/>
    <property type="molecule type" value="Genomic_DNA"/>
</dbReference>
<proteinExistence type="predicted"/>
<comment type="caution">
    <text evidence="2">The sequence shown here is derived from an EMBL/GenBank/DDBJ whole genome shotgun (WGS) entry which is preliminary data.</text>
</comment>
<keyword evidence="2" id="KW-0489">Methyltransferase</keyword>
<dbReference type="EC" id="2.1.1.148" evidence="1"/>
<dbReference type="PANTHER" id="PTHR34934:SF1">
    <property type="entry name" value="FLAVIN-DEPENDENT THYMIDYLATE SYNTHASE"/>
    <property type="match status" value="1"/>
</dbReference>
<dbReference type="InterPro" id="IPR003669">
    <property type="entry name" value="Thymidylate_synthase_ThyX"/>
</dbReference>
<dbReference type="Pfam" id="PF02511">
    <property type="entry name" value="Thy1"/>
    <property type="match status" value="2"/>
</dbReference>
<protein>
    <recommendedName>
        <fullName evidence="1">FAD-dependent thymidylate synthase</fullName>
        <ecNumber evidence="1">2.1.1.148</ecNumber>
    </recommendedName>
</protein>
<dbReference type="GO" id="GO:0004799">
    <property type="term" value="F:thymidylate synthase activity"/>
    <property type="evidence" value="ECO:0007669"/>
    <property type="project" value="TreeGrafter"/>
</dbReference>
<dbReference type="GO" id="GO:0032259">
    <property type="term" value="P:methylation"/>
    <property type="evidence" value="ECO:0007669"/>
    <property type="project" value="UniProtKB-KW"/>
</dbReference>
<dbReference type="CDD" id="cd20175">
    <property type="entry name" value="ThyX"/>
    <property type="match status" value="2"/>
</dbReference>
<dbReference type="GO" id="GO:0006231">
    <property type="term" value="P:dTMP biosynthetic process"/>
    <property type="evidence" value="ECO:0007669"/>
    <property type="project" value="UniProtKB-UniRule"/>
</dbReference>
<dbReference type="AlphaFoldDB" id="A0A7V4E2D6"/>
<dbReference type="InterPro" id="IPR036098">
    <property type="entry name" value="Thymidylate_synthase_ThyX_sf"/>
</dbReference>